<protein>
    <submittedName>
        <fullName evidence="1">Uncharacterized protein</fullName>
    </submittedName>
</protein>
<accession>A0A8J7WBA2</accession>
<gene>
    <name evidence="1" type="ORF">RJ53_08760</name>
</gene>
<evidence type="ECO:0000313" key="1">
    <source>
        <dbReference type="EMBL" id="MBR1369573.1"/>
    </source>
</evidence>
<sequence>MAPSQTALVFTFDYRAEYHLLLHRPRPAQPAAALGIMGIAVAVILHEASDLFAVAYGLRVAELRG</sequence>
<dbReference type="EMBL" id="JWHL01000014">
    <property type="protein sequence ID" value="MBR1369573.1"/>
    <property type="molecule type" value="Genomic_DNA"/>
</dbReference>
<dbReference type="Proteomes" id="UP000730161">
    <property type="component" value="Unassembled WGS sequence"/>
</dbReference>
<dbReference type="RefSeq" id="WP_211531284.1">
    <property type="nucleotide sequence ID" value="NZ_JWHL01000014.1"/>
</dbReference>
<reference evidence="1" key="1">
    <citation type="submission" date="2014-12" db="EMBL/GenBank/DDBJ databases">
        <authorList>
            <person name="Huang H.-H."/>
            <person name="Chen S.-C."/>
            <person name="Lai M.-C."/>
        </authorList>
    </citation>
    <scope>NUCLEOTIDE SEQUENCE</scope>
    <source>
        <strain evidence="1">K1F9705b</strain>
    </source>
</reference>
<evidence type="ECO:0000313" key="2">
    <source>
        <dbReference type="Proteomes" id="UP000730161"/>
    </source>
</evidence>
<name>A0A8J7WBA2_9EURY</name>
<keyword evidence="2" id="KW-1185">Reference proteome</keyword>
<comment type="caution">
    <text evidence="1">The sequence shown here is derived from an EMBL/GenBank/DDBJ whole genome shotgun (WGS) entry which is preliminary data.</text>
</comment>
<proteinExistence type="predicted"/>
<organism evidence="1 2">
    <name type="scientific">Methanocalculus chunghsingensis</name>
    <dbReference type="NCBI Taxonomy" id="156457"/>
    <lineage>
        <taxon>Archaea</taxon>
        <taxon>Methanobacteriati</taxon>
        <taxon>Methanobacteriota</taxon>
        <taxon>Stenosarchaea group</taxon>
        <taxon>Methanomicrobia</taxon>
        <taxon>Methanomicrobiales</taxon>
        <taxon>Methanocalculaceae</taxon>
        <taxon>Methanocalculus</taxon>
    </lineage>
</organism>
<dbReference type="AlphaFoldDB" id="A0A8J7WBA2"/>